<dbReference type="CDD" id="cd10027">
    <property type="entry name" value="UDG-F1-like"/>
    <property type="match status" value="1"/>
</dbReference>
<evidence type="ECO:0000313" key="14">
    <source>
        <dbReference type="Proteomes" id="UP000252182"/>
    </source>
</evidence>
<dbReference type="InterPro" id="IPR005122">
    <property type="entry name" value="Uracil-DNA_glycosylase-like"/>
</dbReference>
<dbReference type="PANTHER" id="PTHR11264:SF0">
    <property type="entry name" value="URACIL-DNA GLYCOSYLASE"/>
    <property type="match status" value="1"/>
</dbReference>
<dbReference type="PANTHER" id="PTHR11264">
    <property type="entry name" value="URACIL-DNA GLYCOSYLASE"/>
    <property type="match status" value="1"/>
</dbReference>
<evidence type="ECO:0000313" key="13">
    <source>
        <dbReference type="EMBL" id="AXF85578.1"/>
    </source>
</evidence>
<dbReference type="Pfam" id="PF03167">
    <property type="entry name" value="UDG"/>
    <property type="match status" value="1"/>
</dbReference>
<keyword evidence="6 9" id="KW-0227">DNA damage</keyword>
<accession>A0A345DB40</accession>
<keyword evidence="14" id="KW-1185">Reference proteome</keyword>
<dbReference type="FunFam" id="3.40.470.10:FF:000001">
    <property type="entry name" value="Uracil-DNA glycosylase"/>
    <property type="match status" value="1"/>
</dbReference>
<dbReference type="NCBIfam" id="NF003589">
    <property type="entry name" value="PRK05254.1-2"/>
    <property type="match status" value="1"/>
</dbReference>
<keyword evidence="8 9" id="KW-0234">DNA repair</keyword>
<dbReference type="Gene3D" id="3.40.470.10">
    <property type="entry name" value="Uracil-DNA glycosylase-like domain"/>
    <property type="match status" value="1"/>
</dbReference>
<dbReference type="InterPro" id="IPR036895">
    <property type="entry name" value="Uracil-DNA_glycosylase-like_sf"/>
</dbReference>
<dbReference type="KEGG" id="hyf:DTO96_101309"/>
<dbReference type="SMART" id="SM00986">
    <property type="entry name" value="UDG"/>
    <property type="match status" value="1"/>
</dbReference>
<keyword evidence="13" id="KW-0326">Glycosidase</keyword>
<keyword evidence="7 9" id="KW-0378">Hydrolase</keyword>
<dbReference type="EMBL" id="CP031124">
    <property type="protein sequence ID" value="AXF85578.1"/>
    <property type="molecule type" value="Genomic_DNA"/>
</dbReference>
<dbReference type="NCBIfam" id="NF003591">
    <property type="entry name" value="PRK05254.1-4"/>
    <property type="match status" value="1"/>
</dbReference>
<organism evidence="13 14">
    <name type="scientific">Ephemeroptericola cinctiostellae</name>
    <dbReference type="NCBI Taxonomy" id="2268024"/>
    <lineage>
        <taxon>Bacteria</taxon>
        <taxon>Pseudomonadati</taxon>
        <taxon>Pseudomonadota</taxon>
        <taxon>Betaproteobacteria</taxon>
        <taxon>Burkholderiales</taxon>
        <taxon>Burkholderiaceae</taxon>
        <taxon>Ephemeroptericola</taxon>
    </lineage>
</organism>
<feature type="active site" description="Proton acceptor" evidence="9 10">
    <location>
        <position position="66"/>
    </location>
</feature>
<dbReference type="EC" id="3.2.2.27" evidence="4 9"/>
<dbReference type="SUPFAM" id="SSF52141">
    <property type="entry name" value="Uracil-DNA glycosylase-like"/>
    <property type="match status" value="1"/>
</dbReference>
<evidence type="ECO:0000256" key="6">
    <source>
        <dbReference type="ARBA" id="ARBA00022763"/>
    </source>
</evidence>
<sequence length="223" mass="24239">MDVKIEPSWKAALAEEFEKPYFSNIKTALVTAREEGKEVYPRGGLIFNAFNSTPLSDVKVVILGQDPYHQPNQAMGLSFSVPLGVKTPASLRNVYKELAATVAGFEVPQHGDLSHWATQGVLMLNASLTVERDKAGSHAGIGWQVFTDAVIQAVSEHCEGVVFLLWGNFAKKKAELIDASRHHVLTAIHPSPLAGGGFLGCNHFVLTNQLLVAQGKLPIDWQV</sequence>
<evidence type="ECO:0000259" key="12">
    <source>
        <dbReference type="SMART" id="SM00986"/>
    </source>
</evidence>
<dbReference type="AlphaFoldDB" id="A0A345DB40"/>
<gene>
    <name evidence="9 13" type="primary">ung</name>
    <name evidence="13" type="ORF">DTO96_101309</name>
</gene>
<dbReference type="Proteomes" id="UP000252182">
    <property type="component" value="Chromosome"/>
</dbReference>
<dbReference type="InterPro" id="IPR002043">
    <property type="entry name" value="UDG_fam1"/>
</dbReference>
<dbReference type="RefSeq" id="WP_225972443.1">
    <property type="nucleotide sequence ID" value="NZ_CP031124.1"/>
</dbReference>
<evidence type="ECO:0000256" key="9">
    <source>
        <dbReference type="HAMAP-Rule" id="MF_00148"/>
    </source>
</evidence>
<comment type="subcellular location">
    <subcellularLocation>
        <location evidence="9">Cytoplasm</location>
    </subcellularLocation>
</comment>
<evidence type="ECO:0000256" key="11">
    <source>
        <dbReference type="RuleBase" id="RU003780"/>
    </source>
</evidence>
<evidence type="ECO:0000256" key="2">
    <source>
        <dbReference type="ARBA" id="ARBA00002631"/>
    </source>
</evidence>
<name>A0A345DB40_9BURK</name>
<dbReference type="HAMAP" id="MF_00148">
    <property type="entry name" value="UDG"/>
    <property type="match status" value="1"/>
</dbReference>
<dbReference type="NCBIfam" id="TIGR00628">
    <property type="entry name" value="ung"/>
    <property type="match status" value="1"/>
</dbReference>
<comment type="function">
    <text evidence="2 9 11">Excises uracil residues from the DNA which can arise as a result of misincorporation of dUMP residues by DNA polymerase or due to deamination of cytosine.</text>
</comment>
<dbReference type="GO" id="GO:0097510">
    <property type="term" value="P:base-excision repair, AP site formation via deaminated base removal"/>
    <property type="evidence" value="ECO:0007669"/>
    <property type="project" value="TreeGrafter"/>
</dbReference>
<dbReference type="SMART" id="SM00987">
    <property type="entry name" value="UreE_C"/>
    <property type="match status" value="1"/>
</dbReference>
<feature type="domain" description="Uracil-DNA glycosylase-like" evidence="12">
    <location>
        <begin position="51"/>
        <end position="211"/>
    </location>
</feature>
<dbReference type="GO" id="GO:0004844">
    <property type="term" value="F:uracil DNA N-glycosylase activity"/>
    <property type="evidence" value="ECO:0007669"/>
    <property type="project" value="UniProtKB-UniRule"/>
</dbReference>
<dbReference type="GO" id="GO:0005737">
    <property type="term" value="C:cytoplasm"/>
    <property type="evidence" value="ECO:0007669"/>
    <property type="project" value="UniProtKB-SubCell"/>
</dbReference>
<proteinExistence type="inferred from homology"/>
<evidence type="ECO:0000256" key="3">
    <source>
        <dbReference type="ARBA" id="ARBA00008184"/>
    </source>
</evidence>
<dbReference type="InterPro" id="IPR018085">
    <property type="entry name" value="Ura-DNA_Glyclase_AS"/>
</dbReference>
<evidence type="ECO:0000256" key="4">
    <source>
        <dbReference type="ARBA" id="ARBA00012030"/>
    </source>
</evidence>
<evidence type="ECO:0000256" key="10">
    <source>
        <dbReference type="PROSITE-ProRule" id="PRU10072"/>
    </source>
</evidence>
<dbReference type="PROSITE" id="PS00130">
    <property type="entry name" value="U_DNA_GLYCOSYLASE"/>
    <property type="match status" value="1"/>
</dbReference>
<keyword evidence="9" id="KW-0963">Cytoplasm</keyword>
<comment type="similarity">
    <text evidence="3 9 11">Belongs to the uracil-DNA glycosylase (UDG) superfamily. UNG family.</text>
</comment>
<evidence type="ECO:0000256" key="1">
    <source>
        <dbReference type="ARBA" id="ARBA00001400"/>
    </source>
</evidence>
<evidence type="ECO:0000256" key="7">
    <source>
        <dbReference type="ARBA" id="ARBA00022801"/>
    </source>
</evidence>
<protein>
    <recommendedName>
        <fullName evidence="5 9">Uracil-DNA glycosylase</fullName>
        <shortName evidence="9">UDG</shortName>
        <ecNumber evidence="4 9">3.2.2.27</ecNumber>
    </recommendedName>
</protein>
<evidence type="ECO:0000256" key="8">
    <source>
        <dbReference type="ARBA" id="ARBA00023204"/>
    </source>
</evidence>
<comment type="catalytic activity">
    <reaction evidence="1 9 11">
        <text>Hydrolyzes single-stranded DNA or mismatched double-stranded DNA and polynucleotides, releasing free uracil.</text>
        <dbReference type="EC" id="3.2.2.27"/>
    </reaction>
</comment>
<evidence type="ECO:0000256" key="5">
    <source>
        <dbReference type="ARBA" id="ARBA00018429"/>
    </source>
</evidence>
<dbReference type="NCBIfam" id="NF003588">
    <property type="entry name" value="PRK05254.1-1"/>
    <property type="match status" value="1"/>
</dbReference>
<dbReference type="NCBIfam" id="NF003592">
    <property type="entry name" value="PRK05254.1-5"/>
    <property type="match status" value="1"/>
</dbReference>
<reference evidence="14" key="1">
    <citation type="submission" date="2018-07" db="EMBL/GenBank/DDBJ databases">
        <authorList>
            <person name="Kim H."/>
        </authorList>
    </citation>
    <scope>NUCLEOTIDE SEQUENCE [LARGE SCALE GENOMIC DNA]</scope>
    <source>
        <strain evidence="14">F02</strain>
    </source>
</reference>